<protein>
    <submittedName>
        <fullName evidence="3">Uncharacterized protein</fullName>
    </submittedName>
</protein>
<sequence length="453" mass="50415">MTALNKQELQIVQAFSSVDVPEKIIRESNIKDLIRGMTAEQDSVQSDARRLERLRQEKKEGNFIGNWWNDRDDKVQDAQIDLNKSIGRLTQKSSQLLIVNTAISKVLNDQQRILLDQQNILKQQTDTLKEQNSKILEQQKLLEKQQQDINKANQGLMEAKGITQEQAQQLVGCVKLVKEAESRIGAANQALRSGVEQHLHDSVERCLGRLNNGFAEQEQRHADFEQQIISAFSAQSQQAQAELEHISAESAQLKSALEEQLASTIAALGQHREAFEQQLTTAFSTQSQHAQAELARFASETTEFKANIGQQLQTHIQTVLEKTAAQDAAAQQLREAISAQLKKFQQDMVSAVEQKVLALRETVKGVEQKQETAQQEQTQALEAQRESLERSLQHLEADLSGKAEALKAAEEQLASLQAEQQKGASSNRLAIAAVATLALASLGWQVAQHFALV</sequence>
<gene>
    <name evidence="3" type="ORF">SAMN05216221_0642</name>
</gene>
<accession>A0A1H1MXL9</accession>
<dbReference type="RefSeq" id="WP_090347583.1">
    <property type="nucleotide sequence ID" value="NZ_LT629751.1"/>
</dbReference>
<proteinExistence type="predicted"/>
<dbReference type="STRING" id="1392877.SAMN05216221_0642"/>
<evidence type="ECO:0000256" key="2">
    <source>
        <dbReference type="SAM" id="MobiDB-lite"/>
    </source>
</evidence>
<dbReference type="Proteomes" id="UP000243359">
    <property type="component" value="Chromosome I"/>
</dbReference>
<feature type="compositionally biased region" description="Low complexity" evidence="2">
    <location>
        <begin position="371"/>
        <end position="382"/>
    </location>
</feature>
<feature type="coiled-coil region" evidence="1">
    <location>
        <begin position="128"/>
        <end position="155"/>
    </location>
</feature>
<keyword evidence="1" id="KW-0175">Coiled coil</keyword>
<reference evidence="4" key="1">
    <citation type="submission" date="2016-10" db="EMBL/GenBank/DDBJ databases">
        <authorList>
            <person name="Varghese N."/>
            <person name="Submissions S."/>
        </authorList>
    </citation>
    <scope>NUCLEOTIDE SEQUENCE [LARGE SCALE GENOMIC DNA]</scope>
    <source>
        <strain evidence="4">KCTC 32247</strain>
    </source>
</reference>
<organism evidence="3 4">
    <name type="scientific">Pseudomonas oryzae</name>
    <dbReference type="NCBI Taxonomy" id="1392877"/>
    <lineage>
        <taxon>Bacteria</taxon>
        <taxon>Pseudomonadati</taxon>
        <taxon>Pseudomonadota</taxon>
        <taxon>Gammaproteobacteria</taxon>
        <taxon>Pseudomonadales</taxon>
        <taxon>Pseudomonadaceae</taxon>
        <taxon>Pseudomonas</taxon>
    </lineage>
</organism>
<evidence type="ECO:0000256" key="1">
    <source>
        <dbReference type="SAM" id="Coils"/>
    </source>
</evidence>
<evidence type="ECO:0000313" key="3">
    <source>
        <dbReference type="EMBL" id="SDR91474.1"/>
    </source>
</evidence>
<feature type="coiled-coil region" evidence="1">
    <location>
        <begin position="229"/>
        <end position="256"/>
    </location>
</feature>
<evidence type="ECO:0000313" key="4">
    <source>
        <dbReference type="Proteomes" id="UP000243359"/>
    </source>
</evidence>
<dbReference type="AlphaFoldDB" id="A0A1H1MXL9"/>
<dbReference type="EMBL" id="LT629751">
    <property type="protein sequence ID" value="SDR91474.1"/>
    <property type="molecule type" value="Genomic_DNA"/>
</dbReference>
<name>A0A1H1MXL9_9PSED</name>
<keyword evidence="4" id="KW-1185">Reference proteome</keyword>
<dbReference type="OrthoDB" id="6896303at2"/>
<feature type="region of interest" description="Disordered" evidence="2">
    <location>
        <begin position="367"/>
        <end position="387"/>
    </location>
</feature>